<comment type="caution">
    <text evidence="18">The sequence shown here is derived from an EMBL/GenBank/DDBJ whole genome shotgun (WGS) entry which is preliminary data.</text>
</comment>
<reference evidence="18 19" key="1">
    <citation type="submission" date="2023-07" db="EMBL/GenBank/DDBJ databases">
        <title>Sequencing the genomes of 1000 actinobacteria strains.</title>
        <authorList>
            <person name="Klenk H.-P."/>
        </authorList>
    </citation>
    <scope>NUCLEOTIDE SEQUENCE [LARGE SCALE GENOMIC DNA]</scope>
    <source>
        <strain evidence="18 19">DSM 102162</strain>
    </source>
</reference>
<evidence type="ECO:0000256" key="16">
    <source>
        <dbReference type="ARBA" id="ARBA00047594"/>
    </source>
</evidence>
<gene>
    <name evidence="17" type="primary">uppP</name>
    <name evidence="18" type="ORF">J2S49_000043</name>
</gene>
<dbReference type="NCBIfam" id="NF001392">
    <property type="entry name" value="PRK00281.2-1"/>
    <property type="match status" value="1"/>
</dbReference>
<dbReference type="EMBL" id="JAUSQW010000001">
    <property type="protein sequence ID" value="MDP9799967.1"/>
    <property type="molecule type" value="Genomic_DNA"/>
</dbReference>
<evidence type="ECO:0000256" key="10">
    <source>
        <dbReference type="ARBA" id="ARBA00022989"/>
    </source>
</evidence>
<dbReference type="HAMAP" id="MF_01006">
    <property type="entry name" value="Undec_diphosphatase"/>
    <property type="match status" value="1"/>
</dbReference>
<keyword evidence="10 17" id="KW-1133">Transmembrane helix</keyword>
<evidence type="ECO:0000256" key="12">
    <source>
        <dbReference type="ARBA" id="ARBA00023251"/>
    </source>
</evidence>
<feature type="transmembrane region" description="Helical" evidence="17">
    <location>
        <begin position="226"/>
        <end position="248"/>
    </location>
</feature>
<feature type="transmembrane region" description="Helical" evidence="17">
    <location>
        <begin position="160"/>
        <end position="184"/>
    </location>
</feature>
<evidence type="ECO:0000256" key="9">
    <source>
        <dbReference type="ARBA" id="ARBA00022984"/>
    </source>
</evidence>
<keyword evidence="8 17" id="KW-0133">Cell shape</keyword>
<dbReference type="PANTHER" id="PTHR30622:SF4">
    <property type="entry name" value="UNDECAPRENYL-DIPHOSPHATASE"/>
    <property type="match status" value="1"/>
</dbReference>
<keyword evidence="19" id="KW-1185">Reference proteome</keyword>
<keyword evidence="12 17" id="KW-0046">Antibiotic resistance</keyword>
<keyword evidence="13 17" id="KW-0961">Cell wall biogenesis/degradation</keyword>
<evidence type="ECO:0000256" key="14">
    <source>
        <dbReference type="ARBA" id="ARBA00032707"/>
    </source>
</evidence>
<sequence>MGIFEAIILGIVQGLTEFLPISSSAHLRIVGELFPSLGGDPGVTFTAVTQIGTEAAVVLYFWKDITRIIAKWFRSLPFGAPENRLPTSDPDVRMGWIVIIGTLPIVILGLLLEKWIDTTFRNLYITALMLALFAVFLGLADKLGRRTIPLERMSLRDGVILGFAQSMALIPGVSRSGGTITVGLALGYTREAAAKISFLLAVPAVLGSGFYRLISDKGTSPVQVGAMPTLVATVVAFVVGYGVIVWFLKLVQTKSYAGFVAYRLLLAALVVVLLAAGTINAI</sequence>
<dbReference type="NCBIfam" id="TIGR00753">
    <property type="entry name" value="undec_PP_bacA"/>
    <property type="match status" value="1"/>
</dbReference>
<comment type="similarity">
    <text evidence="2 17">Belongs to the UppP family.</text>
</comment>
<organism evidence="18 19">
    <name type="scientific">Arcanobacterium wilhelmae</name>
    <dbReference type="NCBI Taxonomy" id="1803177"/>
    <lineage>
        <taxon>Bacteria</taxon>
        <taxon>Bacillati</taxon>
        <taxon>Actinomycetota</taxon>
        <taxon>Actinomycetes</taxon>
        <taxon>Actinomycetales</taxon>
        <taxon>Actinomycetaceae</taxon>
        <taxon>Arcanobacterium</taxon>
    </lineage>
</organism>
<keyword evidence="5 17" id="KW-1003">Cell membrane</keyword>
<name>A0ABT9N8D4_9ACTO</name>
<keyword evidence="6 17" id="KW-0812">Transmembrane</keyword>
<evidence type="ECO:0000256" key="5">
    <source>
        <dbReference type="ARBA" id="ARBA00022475"/>
    </source>
</evidence>
<evidence type="ECO:0000256" key="4">
    <source>
        <dbReference type="ARBA" id="ARBA00021581"/>
    </source>
</evidence>
<comment type="miscellaneous">
    <text evidence="17">Bacitracin is thought to be involved in the inhibition of peptidoglycan synthesis by sequestering undecaprenyl diphosphate, thereby reducing the pool of lipid carrier available.</text>
</comment>
<proteinExistence type="inferred from homology"/>
<evidence type="ECO:0000256" key="8">
    <source>
        <dbReference type="ARBA" id="ARBA00022960"/>
    </source>
</evidence>
<dbReference type="PANTHER" id="PTHR30622">
    <property type="entry name" value="UNDECAPRENYL-DIPHOSPHATASE"/>
    <property type="match status" value="1"/>
</dbReference>
<feature type="transmembrane region" description="Helical" evidence="17">
    <location>
        <begin position="123"/>
        <end position="140"/>
    </location>
</feature>
<comment type="subcellular location">
    <subcellularLocation>
        <location evidence="1 17">Cell membrane</location>
        <topology evidence="1 17">Multi-pass membrane protein</topology>
    </subcellularLocation>
</comment>
<dbReference type="InterPro" id="IPR003824">
    <property type="entry name" value="UppP"/>
</dbReference>
<dbReference type="GO" id="GO:0050380">
    <property type="term" value="F:undecaprenyl-diphosphatase activity"/>
    <property type="evidence" value="ECO:0007669"/>
    <property type="project" value="UniProtKB-EC"/>
</dbReference>
<dbReference type="Proteomes" id="UP001235966">
    <property type="component" value="Unassembled WGS sequence"/>
</dbReference>
<evidence type="ECO:0000256" key="2">
    <source>
        <dbReference type="ARBA" id="ARBA00010621"/>
    </source>
</evidence>
<evidence type="ECO:0000256" key="17">
    <source>
        <dbReference type="HAMAP-Rule" id="MF_01006"/>
    </source>
</evidence>
<dbReference type="RefSeq" id="WP_278060128.1">
    <property type="nucleotide sequence ID" value="NZ_CP121247.1"/>
</dbReference>
<evidence type="ECO:0000256" key="3">
    <source>
        <dbReference type="ARBA" id="ARBA00012374"/>
    </source>
</evidence>
<evidence type="ECO:0000256" key="6">
    <source>
        <dbReference type="ARBA" id="ARBA00022692"/>
    </source>
</evidence>
<evidence type="ECO:0000256" key="15">
    <source>
        <dbReference type="ARBA" id="ARBA00032932"/>
    </source>
</evidence>
<feature type="transmembrane region" description="Helical" evidence="17">
    <location>
        <begin position="196"/>
        <end position="214"/>
    </location>
</feature>
<keyword evidence="11 17" id="KW-0472">Membrane</keyword>
<keyword evidence="7 17" id="KW-0378">Hydrolase</keyword>
<dbReference type="Pfam" id="PF02673">
    <property type="entry name" value="BacA"/>
    <property type="match status" value="1"/>
</dbReference>
<evidence type="ECO:0000256" key="7">
    <source>
        <dbReference type="ARBA" id="ARBA00022801"/>
    </source>
</evidence>
<feature type="transmembrane region" description="Helical" evidence="17">
    <location>
        <begin position="94"/>
        <end position="111"/>
    </location>
</feature>
<evidence type="ECO:0000256" key="1">
    <source>
        <dbReference type="ARBA" id="ARBA00004651"/>
    </source>
</evidence>
<comment type="function">
    <text evidence="17">Catalyzes the dephosphorylation of undecaprenyl diphosphate (UPP). Confers resistance to bacitracin.</text>
</comment>
<evidence type="ECO:0000313" key="18">
    <source>
        <dbReference type="EMBL" id="MDP9799967.1"/>
    </source>
</evidence>
<evidence type="ECO:0000256" key="13">
    <source>
        <dbReference type="ARBA" id="ARBA00023316"/>
    </source>
</evidence>
<evidence type="ECO:0000256" key="11">
    <source>
        <dbReference type="ARBA" id="ARBA00023136"/>
    </source>
</evidence>
<accession>A0ABT9N8D4</accession>
<comment type="catalytic activity">
    <reaction evidence="16 17">
        <text>di-trans,octa-cis-undecaprenyl diphosphate + H2O = di-trans,octa-cis-undecaprenyl phosphate + phosphate + H(+)</text>
        <dbReference type="Rhea" id="RHEA:28094"/>
        <dbReference type="ChEBI" id="CHEBI:15377"/>
        <dbReference type="ChEBI" id="CHEBI:15378"/>
        <dbReference type="ChEBI" id="CHEBI:43474"/>
        <dbReference type="ChEBI" id="CHEBI:58405"/>
        <dbReference type="ChEBI" id="CHEBI:60392"/>
        <dbReference type="EC" id="3.6.1.27"/>
    </reaction>
</comment>
<feature type="transmembrane region" description="Helical" evidence="17">
    <location>
        <begin position="260"/>
        <end position="279"/>
    </location>
</feature>
<protein>
    <recommendedName>
        <fullName evidence="4 17">Undecaprenyl-diphosphatase</fullName>
        <ecNumber evidence="3 17">3.6.1.27</ecNumber>
    </recommendedName>
    <alternativeName>
        <fullName evidence="15 17">Bacitracin resistance protein</fullName>
    </alternativeName>
    <alternativeName>
        <fullName evidence="14 17">Undecaprenyl pyrophosphate phosphatase</fullName>
    </alternativeName>
</protein>
<dbReference type="EC" id="3.6.1.27" evidence="3 17"/>
<keyword evidence="9 17" id="KW-0573">Peptidoglycan synthesis</keyword>
<evidence type="ECO:0000313" key="19">
    <source>
        <dbReference type="Proteomes" id="UP001235966"/>
    </source>
</evidence>